<comment type="caution">
    <text evidence="4">The sequence shown here is derived from an EMBL/GenBank/DDBJ whole genome shotgun (WGS) entry which is preliminary data.</text>
</comment>
<dbReference type="InterPro" id="IPR024224">
    <property type="entry name" value="DENND6"/>
</dbReference>
<dbReference type="PANTHER" id="PTHR13677">
    <property type="entry name" value="LD41638P"/>
    <property type="match status" value="1"/>
</dbReference>
<evidence type="ECO:0000259" key="3">
    <source>
        <dbReference type="PROSITE" id="PS50211"/>
    </source>
</evidence>
<reference evidence="4 5" key="1">
    <citation type="journal article" date="2020" name="ISME J.">
        <title>Uncovering the hidden diversity of litter-decomposition mechanisms in mushroom-forming fungi.</title>
        <authorList>
            <person name="Floudas D."/>
            <person name="Bentzer J."/>
            <person name="Ahren D."/>
            <person name="Johansson T."/>
            <person name="Persson P."/>
            <person name="Tunlid A."/>
        </authorList>
    </citation>
    <scope>NUCLEOTIDE SEQUENCE [LARGE SCALE GENOMIC DNA]</scope>
    <source>
        <strain evidence="4 5">CBS 175.51</strain>
    </source>
</reference>
<dbReference type="OrthoDB" id="10265409at2759"/>
<feature type="domain" description="UDENN" evidence="3">
    <location>
        <begin position="262"/>
        <end position="719"/>
    </location>
</feature>
<organism evidence="4 5">
    <name type="scientific">Ephemerocybe angulata</name>
    <dbReference type="NCBI Taxonomy" id="980116"/>
    <lineage>
        <taxon>Eukaryota</taxon>
        <taxon>Fungi</taxon>
        <taxon>Dikarya</taxon>
        <taxon>Basidiomycota</taxon>
        <taxon>Agaricomycotina</taxon>
        <taxon>Agaricomycetes</taxon>
        <taxon>Agaricomycetidae</taxon>
        <taxon>Agaricales</taxon>
        <taxon>Agaricineae</taxon>
        <taxon>Psathyrellaceae</taxon>
        <taxon>Ephemerocybe</taxon>
    </lineage>
</organism>
<proteinExistence type="inferred from homology"/>
<comment type="similarity">
    <text evidence="1">Belongs to the DENND6 family.</text>
</comment>
<accession>A0A8H5CI12</accession>
<evidence type="ECO:0000313" key="4">
    <source>
        <dbReference type="EMBL" id="KAF5341853.1"/>
    </source>
</evidence>
<dbReference type="PROSITE" id="PS50211">
    <property type="entry name" value="DENN"/>
    <property type="match status" value="1"/>
</dbReference>
<dbReference type="GO" id="GO:0055037">
    <property type="term" value="C:recycling endosome"/>
    <property type="evidence" value="ECO:0007669"/>
    <property type="project" value="TreeGrafter"/>
</dbReference>
<protein>
    <recommendedName>
        <fullName evidence="3">UDENN domain-containing protein</fullName>
    </recommendedName>
</protein>
<evidence type="ECO:0000313" key="5">
    <source>
        <dbReference type="Proteomes" id="UP000541558"/>
    </source>
</evidence>
<sequence>MEQNASWDQRPQWHPLDSDQRPAIIIFQIFFSSTTLSAIYSLGLTGANDRDDLLTTLEPSWQKHPNIPENPYSIKGWTATKSPPSRNWTTPKPMLTRRPDLRLEDEDYLEEDIGTASSPYFSIPSASSGASSATLSLASSRNVSTTGFPASSAIAPRFMESLTTFHVGSDRDAMSRSSTHSNSSSNLNPHTPSHPHVGYSPSTSSLPQKPLHLKRPGAHLSRSNTAPTRSSLSERRKAKQENGLKKLQLEEDVVVKLRRWVLGIAVVEFDLDDGPMVSGIYPTMDLLPGEEENIAFLAFPDSLQFDQGSQVHSFRIRKSDETTGPKTLDGFVYGISHFTQKRDAASKRGYQQSSIVILTQFQYPALFSSLTSTLGPMYQSHGLTMLENACNNISGWPDPTPGVTLELGFLGATLHVEIPHSVDAQQLTETSSFNEKYDSRFHILATSAPFHPPPLLLFESCMANLWSIWECLLLCEPLLVFGSSPAQTSQAVWWLRDLIRPIPMAGDFRPYFTMQDADHGALINRLPPKPGLIMGVTNPFFEKSCNHWPHLLSLGKRIAPQTGNGSPSLGSSAGPAPGWRTKTHKRYISKDRVLLKKLEAACRGDDRARVAASLDLRRHFCSRTTQFITPLARYLNTLIPNPTEVRHARARTSPNGNGLNSAGIGGASSSSLRLKPFSTAQFMESLKKYGSPLPFKSTGKRTEFYERWLKSPAFGAWLVQQENIVHSILNTDTTT</sequence>
<dbReference type="PANTHER" id="PTHR13677:SF0">
    <property type="entry name" value="LD41638P"/>
    <property type="match status" value="1"/>
</dbReference>
<gene>
    <name evidence="4" type="ORF">D9611_001398</name>
</gene>
<keyword evidence="5" id="KW-1185">Reference proteome</keyword>
<feature type="region of interest" description="Disordered" evidence="2">
    <location>
        <begin position="68"/>
        <end position="95"/>
    </location>
</feature>
<dbReference type="Proteomes" id="UP000541558">
    <property type="component" value="Unassembled WGS sequence"/>
</dbReference>
<dbReference type="AlphaFoldDB" id="A0A8H5CI12"/>
<name>A0A8H5CI12_9AGAR</name>
<feature type="compositionally biased region" description="Polar residues" evidence="2">
    <location>
        <begin position="79"/>
        <end position="90"/>
    </location>
</feature>
<feature type="compositionally biased region" description="Basic and acidic residues" evidence="2">
    <location>
        <begin position="232"/>
        <end position="243"/>
    </location>
</feature>
<feature type="compositionally biased region" description="Low complexity" evidence="2">
    <location>
        <begin position="177"/>
        <end position="196"/>
    </location>
</feature>
<evidence type="ECO:0000256" key="1">
    <source>
        <dbReference type="ARBA" id="ARBA00007159"/>
    </source>
</evidence>
<feature type="compositionally biased region" description="Polar residues" evidence="2">
    <location>
        <begin position="221"/>
        <end position="231"/>
    </location>
</feature>
<dbReference type="EMBL" id="JAACJK010000001">
    <property type="protein sequence ID" value="KAF5341853.1"/>
    <property type="molecule type" value="Genomic_DNA"/>
</dbReference>
<dbReference type="GO" id="GO:0005085">
    <property type="term" value="F:guanyl-nucleotide exchange factor activity"/>
    <property type="evidence" value="ECO:0007669"/>
    <property type="project" value="InterPro"/>
</dbReference>
<dbReference type="InterPro" id="IPR037516">
    <property type="entry name" value="Tripartite_DENN"/>
</dbReference>
<feature type="region of interest" description="Disordered" evidence="2">
    <location>
        <begin position="170"/>
        <end position="243"/>
    </location>
</feature>
<evidence type="ECO:0000256" key="2">
    <source>
        <dbReference type="SAM" id="MobiDB-lite"/>
    </source>
</evidence>